<evidence type="ECO:0000256" key="1">
    <source>
        <dbReference type="ARBA" id="ARBA00022723"/>
    </source>
</evidence>
<dbReference type="Pfam" id="PF00596">
    <property type="entry name" value="Aldolase_II"/>
    <property type="match status" value="1"/>
</dbReference>
<dbReference type="PANTHER" id="PTHR22789:SF0">
    <property type="entry name" value="3-OXO-TETRONATE 4-PHOSPHATE DECARBOXYLASE-RELATED"/>
    <property type="match status" value="1"/>
</dbReference>
<dbReference type="InterPro" id="IPR001303">
    <property type="entry name" value="Aldolase_II/adducin_N"/>
</dbReference>
<gene>
    <name evidence="4" type="ORF">ABQJ54_11065</name>
</gene>
<evidence type="ECO:0000259" key="3">
    <source>
        <dbReference type="SMART" id="SM01007"/>
    </source>
</evidence>
<feature type="domain" description="Class II aldolase/adducin N-terminal" evidence="3">
    <location>
        <begin position="19"/>
        <end position="197"/>
    </location>
</feature>
<dbReference type="SMART" id="SM01007">
    <property type="entry name" value="Aldolase_II"/>
    <property type="match status" value="1"/>
</dbReference>
<reference evidence="4 5" key="1">
    <citation type="submission" date="2024-06" db="EMBL/GenBank/DDBJ databases">
        <authorList>
            <person name="Woo H."/>
        </authorList>
    </citation>
    <scope>NUCLEOTIDE SEQUENCE [LARGE SCALE GENOMIC DNA]</scope>
    <source>
        <strain evidence="4 5">Si-c</strain>
    </source>
</reference>
<comment type="caution">
    <text evidence="4">The sequence shown here is derived from an EMBL/GenBank/DDBJ whole genome shotgun (WGS) entry which is preliminary data.</text>
</comment>
<accession>A0ABV3QEQ1</accession>
<dbReference type="SUPFAM" id="SSF53639">
    <property type="entry name" value="AraD/HMP-PK domain-like"/>
    <property type="match status" value="1"/>
</dbReference>
<keyword evidence="1" id="KW-0479">Metal-binding</keyword>
<dbReference type="InterPro" id="IPR050197">
    <property type="entry name" value="Aldolase_class_II_sugar_metab"/>
</dbReference>
<organism evidence="4 5">
    <name type="scientific">Rhodanobacter lycopersici</name>
    <dbReference type="NCBI Taxonomy" id="3162487"/>
    <lineage>
        <taxon>Bacteria</taxon>
        <taxon>Pseudomonadati</taxon>
        <taxon>Pseudomonadota</taxon>
        <taxon>Gammaproteobacteria</taxon>
        <taxon>Lysobacterales</taxon>
        <taxon>Rhodanobacteraceae</taxon>
        <taxon>Rhodanobacter</taxon>
    </lineage>
</organism>
<dbReference type="RefSeq" id="WP_367854342.1">
    <property type="nucleotide sequence ID" value="NZ_JBFOHK010000002.1"/>
</dbReference>
<name>A0ABV3QEQ1_9GAMM</name>
<evidence type="ECO:0000313" key="4">
    <source>
        <dbReference type="EMBL" id="MEW9572292.1"/>
    </source>
</evidence>
<protein>
    <submittedName>
        <fullName evidence="4">Class II aldolase/adducin family protein</fullName>
    </submittedName>
</protein>
<keyword evidence="5" id="KW-1185">Reference proteome</keyword>
<dbReference type="Gene3D" id="3.40.225.10">
    <property type="entry name" value="Class II aldolase/adducin N-terminal domain"/>
    <property type="match status" value="1"/>
</dbReference>
<dbReference type="EMBL" id="JBFOHK010000002">
    <property type="protein sequence ID" value="MEW9572292.1"/>
    <property type="molecule type" value="Genomic_DNA"/>
</dbReference>
<evidence type="ECO:0000256" key="2">
    <source>
        <dbReference type="ARBA" id="ARBA00023239"/>
    </source>
</evidence>
<dbReference type="PANTHER" id="PTHR22789">
    <property type="entry name" value="FUCULOSE PHOSPHATE ALDOLASE"/>
    <property type="match status" value="1"/>
</dbReference>
<dbReference type="Proteomes" id="UP001556220">
    <property type="component" value="Unassembled WGS sequence"/>
</dbReference>
<proteinExistence type="predicted"/>
<sequence length="251" mass="27473">MQASPTAAEPIETEAELRGKTATMCMMLNLQGSIGMFGHVSIRVPDTDRILLSPGAGSEKGAIRPEDVFVFDIHGEILEHPGGEIPLEWRIHTQIHRDRPEIMSVTHLHAQHSTLLGIAGRPIVPVFLHGAFLHTGVPVWDDPRLVVNDAQAASLSAALGKNVAVQQRGHGSVVVGESAEIAFFRSTFFEENARKQVEAEILGGALPLKPEEAADCARGTFNPRLLRLLWGYYERKARQALANNTPMPESW</sequence>
<keyword evidence="2" id="KW-0456">Lyase</keyword>
<evidence type="ECO:0000313" key="5">
    <source>
        <dbReference type="Proteomes" id="UP001556220"/>
    </source>
</evidence>
<dbReference type="InterPro" id="IPR036409">
    <property type="entry name" value="Aldolase_II/adducin_N_sf"/>
</dbReference>